<evidence type="ECO:0000313" key="15">
    <source>
        <dbReference type="Proteomes" id="UP000015105"/>
    </source>
</evidence>
<dbReference type="CDD" id="cd01562">
    <property type="entry name" value="Thr-dehyd"/>
    <property type="match status" value="1"/>
</dbReference>
<protein>
    <recommendedName>
        <fullName evidence="11">Serine racemase</fullName>
        <ecNumber evidence="9">4.3.1.18</ecNumber>
        <ecNumber evidence="10">5.1.1.18</ecNumber>
    </recommendedName>
    <alternativeName>
        <fullName evidence="12">D-serine dehydratase</fullName>
    </alternativeName>
</protein>
<dbReference type="EC" id="4.3.1.18" evidence="9"/>
<dbReference type="Pfam" id="PF00291">
    <property type="entry name" value="PALP"/>
    <property type="match status" value="1"/>
</dbReference>
<dbReference type="GO" id="GO:0006563">
    <property type="term" value="P:L-serine metabolic process"/>
    <property type="evidence" value="ECO:0007669"/>
    <property type="project" value="UniProtKB-ARBA"/>
</dbReference>
<dbReference type="EC" id="5.1.1.18" evidence="10"/>
<name>A0A453CNW5_AEGTS</name>
<reference evidence="15" key="2">
    <citation type="journal article" date="2017" name="Nat. Plants">
        <title>The Aegilops tauschii genome reveals multiple impacts of transposons.</title>
        <authorList>
            <person name="Zhao G."/>
            <person name="Zou C."/>
            <person name="Li K."/>
            <person name="Wang K."/>
            <person name="Li T."/>
            <person name="Gao L."/>
            <person name="Zhang X."/>
            <person name="Wang H."/>
            <person name="Yang Z."/>
            <person name="Liu X."/>
            <person name="Jiang W."/>
            <person name="Mao L."/>
            <person name="Kong X."/>
            <person name="Jiao Y."/>
            <person name="Jia J."/>
        </authorList>
    </citation>
    <scope>NUCLEOTIDE SEQUENCE [LARGE SCALE GENOMIC DNA]</scope>
    <source>
        <strain evidence="15">cv. AL8/78</strain>
    </source>
</reference>
<dbReference type="GO" id="GO:0000287">
    <property type="term" value="F:magnesium ion binding"/>
    <property type="evidence" value="ECO:0007669"/>
    <property type="project" value="TreeGrafter"/>
</dbReference>
<evidence type="ECO:0000259" key="13">
    <source>
        <dbReference type="Pfam" id="PF00291"/>
    </source>
</evidence>
<reference evidence="14" key="4">
    <citation type="submission" date="2019-03" db="UniProtKB">
        <authorList>
            <consortium name="EnsemblPlants"/>
        </authorList>
    </citation>
    <scope>IDENTIFICATION</scope>
</reference>
<comment type="cofactor">
    <cofactor evidence="1">
        <name>Ca(2+)</name>
        <dbReference type="ChEBI" id="CHEBI:29108"/>
    </cofactor>
</comment>
<comment type="cofactor">
    <cofactor evidence="2">
        <name>pyridoxal 5'-phosphate</name>
        <dbReference type="ChEBI" id="CHEBI:597326"/>
    </cofactor>
</comment>
<dbReference type="PANTHER" id="PTHR43050">
    <property type="entry name" value="SERINE / THREONINE RACEMASE FAMILY MEMBER"/>
    <property type="match status" value="1"/>
</dbReference>
<feature type="domain" description="Tryptophan synthase beta chain-like PALP" evidence="13">
    <location>
        <begin position="31"/>
        <end position="309"/>
    </location>
</feature>
<evidence type="ECO:0000256" key="3">
    <source>
        <dbReference type="ARBA" id="ARBA00010869"/>
    </source>
</evidence>
<reference evidence="15" key="1">
    <citation type="journal article" date="2014" name="Science">
        <title>Ancient hybridizations among the ancestral genomes of bread wheat.</title>
        <authorList>
            <consortium name="International Wheat Genome Sequencing Consortium,"/>
            <person name="Marcussen T."/>
            <person name="Sandve S.R."/>
            <person name="Heier L."/>
            <person name="Spannagl M."/>
            <person name="Pfeifer M."/>
            <person name="Jakobsen K.S."/>
            <person name="Wulff B.B."/>
            <person name="Steuernagel B."/>
            <person name="Mayer K.F."/>
            <person name="Olsen O.A."/>
        </authorList>
    </citation>
    <scope>NUCLEOTIDE SEQUENCE [LARGE SCALE GENOMIC DNA]</scope>
    <source>
        <strain evidence="15">cv. AL8/78</strain>
    </source>
</reference>
<dbReference type="AlphaFoldDB" id="A0A453CNW5"/>
<evidence type="ECO:0000256" key="10">
    <source>
        <dbReference type="ARBA" id="ARBA00066592"/>
    </source>
</evidence>
<keyword evidence="4" id="KW-0702">S-nitrosylation</keyword>
<dbReference type="GO" id="GO:0018114">
    <property type="term" value="F:threonine racemase activity"/>
    <property type="evidence" value="ECO:0007669"/>
    <property type="project" value="TreeGrafter"/>
</dbReference>
<keyword evidence="5" id="KW-0663">Pyridoxal phosphate</keyword>
<dbReference type="Gramene" id="AET2Gv20910600.5">
    <property type="protein sequence ID" value="AET2Gv20910600.5"/>
    <property type="gene ID" value="AET2Gv20910600"/>
</dbReference>
<keyword evidence="6" id="KW-0413">Isomerase</keyword>
<evidence type="ECO:0000256" key="9">
    <source>
        <dbReference type="ARBA" id="ARBA00066349"/>
    </source>
</evidence>
<reference evidence="14" key="5">
    <citation type="journal article" date="2021" name="G3 (Bethesda)">
        <title>Aegilops tauschii genome assembly Aet v5.0 features greater sequence contiguity and improved annotation.</title>
        <authorList>
            <person name="Wang L."/>
            <person name="Zhu T."/>
            <person name="Rodriguez J.C."/>
            <person name="Deal K.R."/>
            <person name="Dubcovsky J."/>
            <person name="McGuire P.E."/>
            <person name="Lux T."/>
            <person name="Spannagl M."/>
            <person name="Mayer K.F.X."/>
            <person name="Baldrich P."/>
            <person name="Meyers B.C."/>
            <person name="Huo N."/>
            <person name="Gu Y.Q."/>
            <person name="Zhou H."/>
            <person name="Devos K.M."/>
            <person name="Bennetzen J.L."/>
            <person name="Unver T."/>
            <person name="Budak H."/>
            <person name="Gulick P.J."/>
            <person name="Galiba G."/>
            <person name="Kalapos B."/>
            <person name="Nelson D.R."/>
            <person name="Li P."/>
            <person name="You F.M."/>
            <person name="Luo M.C."/>
            <person name="Dvorak J."/>
        </authorList>
    </citation>
    <scope>NUCLEOTIDE SEQUENCE [LARGE SCALE GENOMIC DNA]</scope>
    <source>
        <strain evidence="14">cv. AL8/78</strain>
    </source>
</reference>
<dbReference type="GO" id="GO:0003941">
    <property type="term" value="F:L-serine ammonia-lyase activity"/>
    <property type="evidence" value="ECO:0007669"/>
    <property type="project" value="TreeGrafter"/>
</dbReference>
<evidence type="ECO:0000256" key="12">
    <source>
        <dbReference type="ARBA" id="ARBA00081761"/>
    </source>
</evidence>
<comment type="function">
    <text evidence="8">Catalyzes the synthesis of D-serine from L-serine. Has dehydratase activity towards both L-serine and D-serine.</text>
</comment>
<dbReference type="GO" id="GO:0030378">
    <property type="term" value="F:serine racemase activity"/>
    <property type="evidence" value="ECO:0007669"/>
    <property type="project" value="UniProtKB-EC"/>
</dbReference>
<organism evidence="14 15">
    <name type="scientific">Aegilops tauschii subsp. strangulata</name>
    <name type="common">Goatgrass</name>
    <dbReference type="NCBI Taxonomy" id="200361"/>
    <lineage>
        <taxon>Eukaryota</taxon>
        <taxon>Viridiplantae</taxon>
        <taxon>Streptophyta</taxon>
        <taxon>Embryophyta</taxon>
        <taxon>Tracheophyta</taxon>
        <taxon>Spermatophyta</taxon>
        <taxon>Magnoliopsida</taxon>
        <taxon>Liliopsida</taxon>
        <taxon>Poales</taxon>
        <taxon>Poaceae</taxon>
        <taxon>BOP clade</taxon>
        <taxon>Pooideae</taxon>
        <taxon>Triticodae</taxon>
        <taxon>Triticeae</taxon>
        <taxon>Triticinae</taxon>
        <taxon>Aegilops</taxon>
    </lineage>
</organism>
<evidence type="ECO:0000256" key="7">
    <source>
        <dbReference type="ARBA" id="ARBA00023239"/>
    </source>
</evidence>
<reference evidence="14" key="3">
    <citation type="journal article" date="2017" name="Nature">
        <title>Genome sequence of the progenitor of the wheat D genome Aegilops tauschii.</title>
        <authorList>
            <person name="Luo M.C."/>
            <person name="Gu Y.Q."/>
            <person name="Puiu D."/>
            <person name="Wang H."/>
            <person name="Twardziok S.O."/>
            <person name="Deal K.R."/>
            <person name="Huo N."/>
            <person name="Zhu T."/>
            <person name="Wang L."/>
            <person name="Wang Y."/>
            <person name="McGuire P.E."/>
            <person name="Liu S."/>
            <person name="Long H."/>
            <person name="Ramasamy R.K."/>
            <person name="Rodriguez J.C."/>
            <person name="Van S.L."/>
            <person name="Yuan L."/>
            <person name="Wang Z."/>
            <person name="Xia Z."/>
            <person name="Xiao L."/>
            <person name="Anderson O.D."/>
            <person name="Ouyang S."/>
            <person name="Liang Y."/>
            <person name="Zimin A.V."/>
            <person name="Pertea G."/>
            <person name="Qi P."/>
            <person name="Bennetzen J.L."/>
            <person name="Dai X."/>
            <person name="Dawson M.W."/>
            <person name="Muller H.G."/>
            <person name="Kugler K."/>
            <person name="Rivarola-Duarte L."/>
            <person name="Spannagl M."/>
            <person name="Mayer K.F.X."/>
            <person name="Lu F.H."/>
            <person name="Bevan M.W."/>
            <person name="Leroy P."/>
            <person name="Li P."/>
            <person name="You F.M."/>
            <person name="Sun Q."/>
            <person name="Liu Z."/>
            <person name="Lyons E."/>
            <person name="Wicker T."/>
            <person name="Salzberg S.L."/>
            <person name="Devos K.M."/>
            <person name="Dvorak J."/>
        </authorList>
    </citation>
    <scope>NUCLEOTIDE SEQUENCE [LARGE SCALE GENOMIC DNA]</scope>
    <source>
        <strain evidence="14">cv. AL8/78</strain>
    </source>
</reference>
<evidence type="ECO:0000256" key="8">
    <source>
        <dbReference type="ARBA" id="ARBA00053278"/>
    </source>
</evidence>
<dbReference type="PANTHER" id="PTHR43050:SF1">
    <property type="entry name" value="SERINE RACEMASE"/>
    <property type="match status" value="1"/>
</dbReference>
<accession>A0A453CNW5</accession>
<evidence type="ECO:0000256" key="1">
    <source>
        <dbReference type="ARBA" id="ARBA00001913"/>
    </source>
</evidence>
<dbReference type="FunFam" id="3.40.50.1100:FF:000007">
    <property type="entry name" value="L-threonine dehydratase catabolic TdcB"/>
    <property type="match status" value="1"/>
</dbReference>
<keyword evidence="15" id="KW-1185">Reference proteome</keyword>
<dbReference type="GO" id="GO:0030170">
    <property type="term" value="F:pyridoxal phosphate binding"/>
    <property type="evidence" value="ECO:0007669"/>
    <property type="project" value="TreeGrafter"/>
</dbReference>
<dbReference type="Proteomes" id="UP000015105">
    <property type="component" value="Chromosome 2D"/>
</dbReference>
<dbReference type="GO" id="GO:0008721">
    <property type="term" value="F:D-serine ammonia-lyase activity"/>
    <property type="evidence" value="ECO:0007669"/>
    <property type="project" value="UniProtKB-EC"/>
</dbReference>
<evidence type="ECO:0000313" key="14">
    <source>
        <dbReference type="EnsemblPlants" id="AET2Gv20910600.5"/>
    </source>
</evidence>
<evidence type="ECO:0000256" key="2">
    <source>
        <dbReference type="ARBA" id="ARBA00001933"/>
    </source>
</evidence>
<comment type="similarity">
    <text evidence="3">Belongs to the serine/threonine dehydratase family.</text>
</comment>
<keyword evidence="7" id="KW-0456">Lyase</keyword>
<evidence type="ECO:0000256" key="5">
    <source>
        <dbReference type="ARBA" id="ARBA00022898"/>
    </source>
</evidence>
<sequence>MGSRDDDGQNAEGQGYAADINSIREAQARIAPYVHKTPILSSTSINAIAGKQLFFKCECFQKAGAFKIRGASNSIFALDDIQAAKGVVTHSSGNHAAAVALAAKLRGIPAYIVIPENAPACKVENVNRYGGQVIWSDVTMESRESTAKKVQEETGAILIHPFNDKYTISSGQGTVCLELLEQVPEIDTIIVPISGGGLISGVALAAKGINPSIRVLAAEPKGADDSAQSKAAGRIIKLPATNTIADGLRAFLGDLTWPVVRDLVDDVIVVDDNAIVDAMKMCYETLKVAVEPSGAIGLAAALSDEFKESSVWHESSKIGII</sequence>
<dbReference type="FunFam" id="3.40.50.1100:FF:000005">
    <property type="entry name" value="Threonine dehydratase catabolic"/>
    <property type="match status" value="1"/>
</dbReference>
<dbReference type="SUPFAM" id="SSF53686">
    <property type="entry name" value="Tryptophan synthase beta subunit-like PLP-dependent enzymes"/>
    <property type="match status" value="1"/>
</dbReference>
<dbReference type="GO" id="GO:0005524">
    <property type="term" value="F:ATP binding"/>
    <property type="evidence" value="ECO:0007669"/>
    <property type="project" value="TreeGrafter"/>
</dbReference>
<dbReference type="Gene3D" id="3.40.50.1100">
    <property type="match status" value="2"/>
</dbReference>
<dbReference type="InterPro" id="IPR001926">
    <property type="entry name" value="TrpB-like_PALP"/>
</dbReference>
<dbReference type="GO" id="GO:0070179">
    <property type="term" value="P:D-serine biosynthetic process"/>
    <property type="evidence" value="ECO:0007669"/>
    <property type="project" value="TreeGrafter"/>
</dbReference>
<dbReference type="InterPro" id="IPR036052">
    <property type="entry name" value="TrpB-like_PALP_sf"/>
</dbReference>
<dbReference type="EnsemblPlants" id="AET2Gv20910600.5">
    <property type="protein sequence ID" value="AET2Gv20910600.5"/>
    <property type="gene ID" value="AET2Gv20910600"/>
</dbReference>
<evidence type="ECO:0000256" key="4">
    <source>
        <dbReference type="ARBA" id="ARBA00022799"/>
    </source>
</evidence>
<evidence type="ECO:0000256" key="11">
    <source>
        <dbReference type="ARBA" id="ARBA00070760"/>
    </source>
</evidence>
<evidence type="ECO:0000256" key="6">
    <source>
        <dbReference type="ARBA" id="ARBA00023235"/>
    </source>
</evidence>
<proteinExistence type="inferred from homology"/>